<organism evidence="6 7">
    <name type="scientific">Tunturiibacter gelidiferens</name>
    <dbReference type="NCBI Taxonomy" id="3069689"/>
    <lineage>
        <taxon>Bacteria</taxon>
        <taxon>Pseudomonadati</taxon>
        <taxon>Acidobacteriota</taxon>
        <taxon>Terriglobia</taxon>
        <taxon>Terriglobales</taxon>
        <taxon>Acidobacteriaceae</taxon>
        <taxon>Tunturiibacter</taxon>
    </lineage>
</organism>
<dbReference type="Pfam" id="PF21597">
    <property type="entry name" value="TetR_C_43"/>
    <property type="match status" value="1"/>
</dbReference>
<dbReference type="Proteomes" id="UP000535182">
    <property type="component" value="Unassembled WGS sequence"/>
</dbReference>
<sequence>MKKSAAKKTARKPRADAQRNRERILGVAKLVFTRRGAEASMEEIARRAKIGPGTLYRHFPTRDDLLAAVYIGEVEKLAEAQRKFSSELPSIEALRAWMLVFIDYIAAKKIIAPALNAMTCGPSQVYQQTTRVMEEAANALARRAIASRDLRPDVDPMDMLRAIYGISSAGSTDDWPEKARRFVDILIQGSRPQ</sequence>
<dbReference type="GO" id="GO:0000976">
    <property type="term" value="F:transcription cis-regulatory region binding"/>
    <property type="evidence" value="ECO:0007669"/>
    <property type="project" value="TreeGrafter"/>
</dbReference>
<dbReference type="RefSeq" id="WP_183972736.1">
    <property type="nucleotide sequence ID" value="NZ_JACHEB010000001.1"/>
</dbReference>
<dbReference type="PANTHER" id="PTHR30055:SF234">
    <property type="entry name" value="HTH-TYPE TRANSCRIPTIONAL REGULATOR BETI"/>
    <property type="match status" value="1"/>
</dbReference>
<dbReference type="AlphaFoldDB" id="A0A9X0QAD7"/>
<keyword evidence="3" id="KW-0804">Transcription</keyword>
<gene>
    <name evidence="6" type="ORF">HDF14_000232</name>
</gene>
<dbReference type="Pfam" id="PF00440">
    <property type="entry name" value="TetR_N"/>
    <property type="match status" value="1"/>
</dbReference>
<keyword evidence="7" id="KW-1185">Reference proteome</keyword>
<proteinExistence type="predicted"/>
<dbReference type="InterPro" id="IPR050109">
    <property type="entry name" value="HTH-type_TetR-like_transc_reg"/>
</dbReference>
<dbReference type="PANTHER" id="PTHR30055">
    <property type="entry name" value="HTH-TYPE TRANSCRIPTIONAL REGULATOR RUTR"/>
    <property type="match status" value="1"/>
</dbReference>
<evidence type="ECO:0000256" key="2">
    <source>
        <dbReference type="ARBA" id="ARBA00023125"/>
    </source>
</evidence>
<dbReference type="SUPFAM" id="SSF48498">
    <property type="entry name" value="Tetracyclin repressor-like, C-terminal domain"/>
    <property type="match status" value="1"/>
</dbReference>
<evidence type="ECO:0000256" key="1">
    <source>
        <dbReference type="ARBA" id="ARBA00023015"/>
    </source>
</evidence>
<dbReference type="GO" id="GO:0003700">
    <property type="term" value="F:DNA-binding transcription factor activity"/>
    <property type="evidence" value="ECO:0007669"/>
    <property type="project" value="TreeGrafter"/>
</dbReference>
<dbReference type="PRINTS" id="PR00455">
    <property type="entry name" value="HTHTETR"/>
</dbReference>
<keyword evidence="2 4" id="KW-0238">DNA-binding</keyword>
<protein>
    <submittedName>
        <fullName evidence="6">AcrR family transcriptional regulator</fullName>
    </submittedName>
</protein>
<dbReference type="InterPro" id="IPR009057">
    <property type="entry name" value="Homeodomain-like_sf"/>
</dbReference>
<dbReference type="PROSITE" id="PS50977">
    <property type="entry name" value="HTH_TETR_2"/>
    <property type="match status" value="1"/>
</dbReference>
<dbReference type="InterPro" id="IPR036271">
    <property type="entry name" value="Tet_transcr_reg_TetR-rel_C_sf"/>
</dbReference>
<dbReference type="EMBL" id="JACHEB010000001">
    <property type="protein sequence ID" value="MBB5326638.1"/>
    <property type="molecule type" value="Genomic_DNA"/>
</dbReference>
<evidence type="ECO:0000313" key="6">
    <source>
        <dbReference type="EMBL" id="MBB5326638.1"/>
    </source>
</evidence>
<feature type="domain" description="HTH tetR-type" evidence="5">
    <location>
        <begin position="18"/>
        <end position="77"/>
    </location>
</feature>
<evidence type="ECO:0000256" key="4">
    <source>
        <dbReference type="PROSITE-ProRule" id="PRU00335"/>
    </source>
</evidence>
<evidence type="ECO:0000313" key="7">
    <source>
        <dbReference type="Proteomes" id="UP000535182"/>
    </source>
</evidence>
<accession>A0A9X0QAD7</accession>
<dbReference type="InterPro" id="IPR001647">
    <property type="entry name" value="HTH_TetR"/>
</dbReference>
<evidence type="ECO:0000256" key="3">
    <source>
        <dbReference type="ARBA" id="ARBA00023163"/>
    </source>
</evidence>
<comment type="caution">
    <text evidence="6">The sequence shown here is derived from an EMBL/GenBank/DDBJ whole genome shotgun (WGS) entry which is preliminary data.</text>
</comment>
<reference evidence="6 7" key="1">
    <citation type="submission" date="2020-08" db="EMBL/GenBank/DDBJ databases">
        <title>Genomic Encyclopedia of Type Strains, Phase IV (KMG-V): Genome sequencing to study the core and pangenomes of soil and plant-associated prokaryotes.</title>
        <authorList>
            <person name="Whitman W."/>
        </authorList>
    </citation>
    <scope>NUCLEOTIDE SEQUENCE [LARGE SCALE GENOMIC DNA]</scope>
    <source>
        <strain evidence="6 7">X5P2</strain>
    </source>
</reference>
<dbReference type="Gene3D" id="1.10.357.10">
    <property type="entry name" value="Tetracycline Repressor, domain 2"/>
    <property type="match status" value="1"/>
</dbReference>
<evidence type="ECO:0000259" key="5">
    <source>
        <dbReference type="PROSITE" id="PS50977"/>
    </source>
</evidence>
<keyword evidence="1" id="KW-0805">Transcription regulation</keyword>
<dbReference type="SUPFAM" id="SSF46689">
    <property type="entry name" value="Homeodomain-like"/>
    <property type="match status" value="1"/>
</dbReference>
<dbReference type="InterPro" id="IPR049445">
    <property type="entry name" value="TetR_SbtR-like_C"/>
</dbReference>
<name>A0A9X0QAD7_9BACT</name>
<feature type="DNA-binding region" description="H-T-H motif" evidence="4">
    <location>
        <begin position="40"/>
        <end position="59"/>
    </location>
</feature>